<reference evidence="4" key="1">
    <citation type="submission" date="2016-10" db="EMBL/GenBank/DDBJ databases">
        <authorList>
            <person name="Varghese N."/>
        </authorList>
    </citation>
    <scope>NUCLEOTIDE SEQUENCE [LARGE SCALE GENOMIC DNA]</scope>
    <source>
        <strain evidence="4">DSM 44719</strain>
    </source>
</reference>
<dbReference type="InterPro" id="IPR017850">
    <property type="entry name" value="Alkaline_phosphatase_core_sf"/>
</dbReference>
<organism evidence="3 4">
    <name type="scientific">Rhodococcus jostii</name>
    <dbReference type="NCBI Taxonomy" id="132919"/>
    <lineage>
        <taxon>Bacteria</taxon>
        <taxon>Bacillati</taxon>
        <taxon>Actinomycetota</taxon>
        <taxon>Actinomycetes</taxon>
        <taxon>Mycobacteriales</taxon>
        <taxon>Nocardiaceae</taxon>
        <taxon>Rhodococcus</taxon>
    </lineage>
</organism>
<dbReference type="AlphaFoldDB" id="A0A1H5H9X3"/>
<gene>
    <name evidence="3" type="ORF">SAMN04490220_7121</name>
</gene>
<feature type="domain" description="Sulfatase N-terminal" evidence="2">
    <location>
        <begin position="3"/>
        <end position="124"/>
    </location>
</feature>
<evidence type="ECO:0000256" key="1">
    <source>
        <dbReference type="ARBA" id="ARBA00008779"/>
    </source>
</evidence>
<evidence type="ECO:0000313" key="4">
    <source>
        <dbReference type="Proteomes" id="UP000183407"/>
    </source>
</evidence>
<protein>
    <submittedName>
        <fullName evidence="3">Sulfatase</fullName>
    </submittedName>
</protein>
<accession>A0A1H5H9X3</accession>
<dbReference type="RefSeq" id="WP_073359347.1">
    <property type="nucleotide sequence ID" value="NZ_FNTL01000004.1"/>
</dbReference>
<dbReference type="OrthoDB" id="9777306at2"/>
<sequence>MELGALDNTLVLYILGDNGASAEGGIHGNFNDIAALNGVHDTTENILRRLDEIGGQQAYNHYPAGWAHAMDTPYQWTKQVASHWGGTRVGMVAHWPRGINDAGTVRDHWQHVIDVYPTILDVAGLPIPTSVNGVPQQRIDGTSFAETFADPATPHRAVTQYFEMFGNRGIYHDGWSACTKHCTPWIRDGLPDLTDDVWELYGPEDWSQSHDIASEFPEKLAELQALFLAEAERNYVLPLDDRRSERFDPGIAGRPDVLRGRTSMRLFPGMTRLGTSSVPNIKNKSHRVEAAIEVPEEGAAGVVIAQGCRFSGWVLHIVDGYLTYTHNYLAASVYEVTSDAPLPSGRHVVSFDFEVDSGPGFGRGGLVQLTVDGEVIGAGKIDRTVPFLYSGTTDVGCDIGSGVAPTYETERGVFRGAIDWVGVDIIAGPEATAPPVEVLNEIEIATQ</sequence>
<dbReference type="SUPFAM" id="SSF53649">
    <property type="entry name" value="Alkaline phosphatase-like"/>
    <property type="match status" value="1"/>
</dbReference>
<dbReference type="Gene3D" id="3.40.720.10">
    <property type="entry name" value="Alkaline Phosphatase, subunit A"/>
    <property type="match status" value="1"/>
</dbReference>
<comment type="similarity">
    <text evidence="1">Belongs to the sulfatase family.</text>
</comment>
<dbReference type="PANTHER" id="PTHR42693:SF43">
    <property type="entry name" value="BLL2667 PROTEIN"/>
    <property type="match status" value="1"/>
</dbReference>
<dbReference type="Proteomes" id="UP000183407">
    <property type="component" value="Unassembled WGS sequence"/>
</dbReference>
<proteinExistence type="inferred from homology"/>
<dbReference type="InterPro" id="IPR000917">
    <property type="entry name" value="Sulfatase_N"/>
</dbReference>
<evidence type="ECO:0000259" key="2">
    <source>
        <dbReference type="Pfam" id="PF00884"/>
    </source>
</evidence>
<evidence type="ECO:0000313" key="3">
    <source>
        <dbReference type="EMBL" id="SEE24554.1"/>
    </source>
</evidence>
<dbReference type="InterPro" id="IPR050738">
    <property type="entry name" value="Sulfatase"/>
</dbReference>
<dbReference type="PANTHER" id="PTHR42693">
    <property type="entry name" value="ARYLSULFATASE FAMILY MEMBER"/>
    <property type="match status" value="1"/>
</dbReference>
<dbReference type="EMBL" id="FNTL01000004">
    <property type="protein sequence ID" value="SEE24554.1"/>
    <property type="molecule type" value="Genomic_DNA"/>
</dbReference>
<name>A0A1H5H9X3_RHOJO</name>
<dbReference type="Pfam" id="PF00884">
    <property type="entry name" value="Sulfatase"/>
    <property type="match status" value="1"/>
</dbReference>
<dbReference type="Gene3D" id="3.30.1120.10">
    <property type="match status" value="1"/>
</dbReference>